<dbReference type="EMBL" id="LLXJ01007447">
    <property type="protein sequence ID" value="PKB93698.1"/>
    <property type="molecule type" value="Genomic_DNA"/>
</dbReference>
<gene>
    <name evidence="2" type="ORF">RhiirA4_333626</name>
    <name evidence="1" type="ORF">RhiirA5_303770</name>
</gene>
<dbReference type="Proteomes" id="UP000234323">
    <property type="component" value="Unassembled WGS sequence"/>
</dbReference>
<accession>A0A2I1HPJ5</accession>
<dbReference type="InterPro" id="IPR052997">
    <property type="entry name" value="RRT15-like"/>
</dbReference>
<sequence length="52" mass="5917">SQSFSQSYGSVLPTSLTYIVLSTRGCSPWRPAAVMSTTRYENKSLPWFFKDH</sequence>
<evidence type="ECO:0000313" key="4">
    <source>
        <dbReference type="Proteomes" id="UP000234323"/>
    </source>
</evidence>
<reference evidence="2 4" key="1">
    <citation type="submission" date="2015-10" db="EMBL/GenBank/DDBJ databases">
        <title>Genome analyses suggest a sexual origin of heterokaryosis in a supposedly ancient asexual fungus.</title>
        <authorList>
            <person name="Ropars J."/>
            <person name="Sedzielewska K."/>
            <person name="Noel J."/>
            <person name="Charron P."/>
            <person name="Farinelli L."/>
            <person name="Marton T."/>
            <person name="Kruger M."/>
            <person name="Pelin A."/>
            <person name="Brachmann A."/>
            <person name="Corradi N."/>
        </authorList>
    </citation>
    <scope>NUCLEOTIDE SEQUENCE [LARGE SCALE GENOMIC DNA]</scope>
    <source>
        <strain evidence="2 4">A4</strain>
        <strain evidence="1 3">A5</strain>
    </source>
</reference>
<name>A0A2I1HPJ5_9GLOM</name>
<dbReference type="PANTHER" id="PTHR33047:SF8">
    <property type="entry name" value="REGULATOR OF RDNA TRANSCRIPTION PROTEIN 15"/>
    <property type="match status" value="1"/>
</dbReference>
<dbReference type="PANTHER" id="PTHR33047">
    <property type="entry name" value="PROTEIN TAR1"/>
    <property type="match status" value="1"/>
</dbReference>
<protein>
    <submittedName>
        <fullName evidence="2">Uncharacterized protein</fullName>
    </submittedName>
</protein>
<evidence type="ECO:0000313" key="3">
    <source>
        <dbReference type="Proteomes" id="UP000232722"/>
    </source>
</evidence>
<evidence type="ECO:0000313" key="1">
    <source>
        <dbReference type="EMBL" id="PKB93698.1"/>
    </source>
</evidence>
<dbReference type="Proteomes" id="UP000232722">
    <property type="component" value="Unassembled WGS sequence"/>
</dbReference>
<feature type="non-terminal residue" evidence="2">
    <location>
        <position position="1"/>
    </location>
</feature>
<keyword evidence="4" id="KW-1185">Reference proteome</keyword>
<evidence type="ECO:0000313" key="2">
    <source>
        <dbReference type="EMBL" id="PKY60810.1"/>
    </source>
</evidence>
<organism evidence="2 4">
    <name type="scientific">Rhizophagus irregularis</name>
    <dbReference type="NCBI Taxonomy" id="588596"/>
    <lineage>
        <taxon>Eukaryota</taxon>
        <taxon>Fungi</taxon>
        <taxon>Fungi incertae sedis</taxon>
        <taxon>Mucoromycota</taxon>
        <taxon>Glomeromycotina</taxon>
        <taxon>Glomeromycetes</taxon>
        <taxon>Glomerales</taxon>
        <taxon>Glomeraceae</taxon>
        <taxon>Rhizophagus</taxon>
    </lineage>
</organism>
<dbReference type="AlphaFoldDB" id="A0A2I1HPJ5"/>
<proteinExistence type="predicted"/>
<dbReference type="EMBL" id="LLXI01004626">
    <property type="protein sequence ID" value="PKY60810.1"/>
    <property type="molecule type" value="Genomic_DNA"/>
</dbReference>
<reference evidence="1 3" key="2">
    <citation type="submission" date="2017-09" db="EMBL/GenBank/DDBJ databases">
        <title>Extensive intraspecific genome diversity in a model arbuscular mycorrhizal fungus.</title>
        <authorList>
            <person name="Chen E.C."/>
            <person name="Morin E."/>
            <person name="Beaudet D."/>
            <person name="Noel J."/>
            <person name="Ndikumana S."/>
            <person name="Charron P."/>
            <person name="St-Onge C."/>
            <person name="Giorgi J."/>
            <person name="Grigoriev I.V."/>
            <person name="Roux C."/>
            <person name="Martin F.M."/>
            <person name="Corradi N."/>
        </authorList>
    </citation>
    <scope>NUCLEOTIDE SEQUENCE [LARGE SCALE GENOMIC DNA]</scope>
    <source>
        <strain evidence="1 3">A5</strain>
    </source>
</reference>
<comment type="caution">
    <text evidence="2">The sequence shown here is derived from an EMBL/GenBank/DDBJ whole genome shotgun (WGS) entry which is preliminary data.</text>
</comment>